<keyword evidence="15" id="KW-0511">Multifunctional enzyme</keyword>
<dbReference type="InterPro" id="IPR036950">
    <property type="entry name" value="PBP_transglycosylase"/>
</dbReference>
<keyword evidence="10" id="KW-0378">Hydrolase</keyword>
<feature type="compositionally biased region" description="Pro residues" evidence="19">
    <location>
        <begin position="653"/>
        <end position="666"/>
    </location>
</feature>
<feature type="domain" description="Glycosyl transferase family 51" evidence="21">
    <location>
        <begin position="59"/>
        <end position="232"/>
    </location>
</feature>
<dbReference type="EC" id="2.4.99.28" evidence="17"/>
<dbReference type="PANTHER" id="PTHR32282">
    <property type="entry name" value="BINDING PROTEIN TRANSPEPTIDASE, PUTATIVE-RELATED"/>
    <property type="match status" value="1"/>
</dbReference>
<dbReference type="InterPro" id="IPR012338">
    <property type="entry name" value="Beta-lactam/transpept-like"/>
</dbReference>
<protein>
    <recommendedName>
        <fullName evidence="17">peptidoglycan glycosyltransferase</fullName>
        <ecNumber evidence="17">2.4.99.28</ecNumber>
    </recommendedName>
</protein>
<comment type="catalytic activity">
    <reaction evidence="18">
        <text>[GlcNAc-(1-&gt;4)-Mur2Ac(oyl-L-Ala-gamma-D-Glu-L-Lys-D-Ala-D-Ala)](n)-di-trans,octa-cis-undecaprenyl diphosphate + beta-D-GlcNAc-(1-&gt;4)-Mur2Ac(oyl-L-Ala-gamma-D-Glu-L-Lys-D-Ala-D-Ala)-di-trans,octa-cis-undecaprenyl diphosphate = [GlcNAc-(1-&gt;4)-Mur2Ac(oyl-L-Ala-gamma-D-Glu-L-Lys-D-Ala-D-Ala)](n+1)-di-trans,octa-cis-undecaprenyl diphosphate + di-trans,octa-cis-undecaprenyl diphosphate + H(+)</text>
        <dbReference type="Rhea" id="RHEA:23708"/>
        <dbReference type="Rhea" id="RHEA-COMP:9602"/>
        <dbReference type="Rhea" id="RHEA-COMP:9603"/>
        <dbReference type="ChEBI" id="CHEBI:15378"/>
        <dbReference type="ChEBI" id="CHEBI:58405"/>
        <dbReference type="ChEBI" id="CHEBI:60033"/>
        <dbReference type="ChEBI" id="CHEBI:78435"/>
        <dbReference type="EC" id="2.4.99.28"/>
    </reaction>
</comment>
<keyword evidence="6" id="KW-0645">Protease</keyword>
<evidence type="ECO:0000256" key="1">
    <source>
        <dbReference type="ARBA" id="ARBA00004370"/>
    </source>
</evidence>
<evidence type="ECO:0000259" key="21">
    <source>
        <dbReference type="Pfam" id="PF00912"/>
    </source>
</evidence>
<accession>A0ABN6VYH5</accession>
<evidence type="ECO:0000256" key="17">
    <source>
        <dbReference type="ARBA" id="ARBA00044770"/>
    </source>
</evidence>
<dbReference type="Pfam" id="PF00905">
    <property type="entry name" value="Transpeptidase"/>
    <property type="match status" value="1"/>
</dbReference>
<comment type="similarity">
    <text evidence="4">In the N-terminal section; belongs to the glycosyltransferase 51 family.</text>
</comment>
<dbReference type="SUPFAM" id="SSF53955">
    <property type="entry name" value="Lysozyme-like"/>
    <property type="match status" value="1"/>
</dbReference>
<feature type="domain" description="Penicillin-binding protein transpeptidase" evidence="20">
    <location>
        <begin position="316"/>
        <end position="587"/>
    </location>
</feature>
<dbReference type="EMBL" id="AP027151">
    <property type="protein sequence ID" value="BDV44644.1"/>
    <property type="molecule type" value="Genomic_DNA"/>
</dbReference>
<evidence type="ECO:0000256" key="13">
    <source>
        <dbReference type="ARBA" id="ARBA00022989"/>
    </source>
</evidence>
<dbReference type="Gene3D" id="1.10.3810.10">
    <property type="entry name" value="Biosynthetic peptidoglycan transglycosylase-like"/>
    <property type="match status" value="1"/>
</dbReference>
<dbReference type="Pfam" id="PF00912">
    <property type="entry name" value="Transgly"/>
    <property type="match status" value="1"/>
</dbReference>
<evidence type="ECO:0000313" key="22">
    <source>
        <dbReference type="EMBL" id="BDV44644.1"/>
    </source>
</evidence>
<evidence type="ECO:0000256" key="11">
    <source>
        <dbReference type="ARBA" id="ARBA00022960"/>
    </source>
</evidence>
<dbReference type="InterPro" id="IPR023346">
    <property type="entry name" value="Lysozyme-like_dom_sf"/>
</dbReference>
<evidence type="ECO:0000256" key="14">
    <source>
        <dbReference type="ARBA" id="ARBA00023136"/>
    </source>
</evidence>
<keyword evidence="14" id="KW-0472">Membrane</keyword>
<evidence type="ECO:0000256" key="19">
    <source>
        <dbReference type="SAM" id="MobiDB-lite"/>
    </source>
</evidence>
<dbReference type="Proteomes" id="UP001317705">
    <property type="component" value="Chromosome"/>
</dbReference>
<feature type="region of interest" description="Disordered" evidence="19">
    <location>
        <begin position="634"/>
        <end position="688"/>
    </location>
</feature>
<gene>
    <name evidence="22" type="ORF">GURASL_35670</name>
</gene>
<proteinExistence type="inferred from homology"/>
<evidence type="ECO:0000256" key="16">
    <source>
        <dbReference type="ARBA" id="ARBA00023316"/>
    </source>
</evidence>
<evidence type="ECO:0000256" key="12">
    <source>
        <dbReference type="ARBA" id="ARBA00022984"/>
    </source>
</evidence>
<organism evidence="22 23">
    <name type="scientific">Geotalea uraniireducens</name>
    <dbReference type="NCBI Taxonomy" id="351604"/>
    <lineage>
        <taxon>Bacteria</taxon>
        <taxon>Pseudomonadati</taxon>
        <taxon>Thermodesulfobacteriota</taxon>
        <taxon>Desulfuromonadia</taxon>
        <taxon>Geobacterales</taxon>
        <taxon>Geobacteraceae</taxon>
        <taxon>Geotalea</taxon>
    </lineage>
</organism>
<keyword evidence="16" id="KW-0961">Cell wall biogenesis/degradation</keyword>
<dbReference type="InterPro" id="IPR001264">
    <property type="entry name" value="Glyco_trans_51"/>
</dbReference>
<dbReference type="InterPro" id="IPR050396">
    <property type="entry name" value="Glycosyltr_51/Transpeptidase"/>
</dbReference>
<evidence type="ECO:0000256" key="3">
    <source>
        <dbReference type="ARBA" id="ARBA00007090"/>
    </source>
</evidence>
<evidence type="ECO:0000256" key="8">
    <source>
        <dbReference type="ARBA" id="ARBA00022679"/>
    </source>
</evidence>
<evidence type="ECO:0000256" key="7">
    <source>
        <dbReference type="ARBA" id="ARBA00022676"/>
    </source>
</evidence>
<evidence type="ECO:0000259" key="20">
    <source>
        <dbReference type="Pfam" id="PF00905"/>
    </source>
</evidence>
<evidence type="ECO:0000313" key="23">
    <source>
        <dbReference type="Proteomes" id="UP001317705"/>
    </source>
</evidence>
<dbReference type="RefSeq" id="WP_282000738.1">
    <property type="nucleotide sequence ID" value="NZ_AP027151.1"/>
</dbReference>
<evidence type="ECO:0000256" key="10">
    <source>
        <dbReference type="ARBA" id="ARBA00022801"/>
    </source>
</evidence>
<dbReference type="PANTHER" id="PTHR32282:SF27">
    <property type="entry name" value="PENICILLIN-BINDING PROTEIN 1A"/>
    <property type="match status" value="1"/>
</dbReference>
<evidence type="ECO:0000256" key="15">
    <source>
        <dbReference type="ARBA" id="ARBA00023268"/>
    </source>
</evidence>
<keyword evidence="9" id="KW-0812">Transmembrane</keyword>
<dbReference type="InterPro" id="IPR001460">
    <property type="entry name" value="PCN-bd_Tpept"/>
</dbReference>
<sequence>MVSLSLLRKEILCRFVAGLFLLLLLIPAPARAQAQDRIAAYPLLPAGYSSIRVFDRHGRFVGRILPEQRYWVPLDRIPVFLQRAVVAVEDARFYEHGGIDMVGIARALVKDVVKGKFVEGGSTITQQLIKNLYLSGEKTLDRKVKEGLMAIEFEKKYTKQQILEMYFNRIYYGNGAWGIAQAARLYFDKNPDELSDAECALLAGIPKNPVRYNPLGKAANVATRRDVVLRRMVDQKIITARQRQKLRAHPVTVVPPSQTPRYLAYLRGKLIERYGAGVVDQGGLEVTAALDLKLQKTAEKALHDGAGRISPTLQGALLCLDPTSGDVLAAVGGVEAAASSYNRVFAARRQPGSAIKPLLYAAALDKGLTASSIWSDAPETYNRGNGETWRPENYGRETFGELTLRQALAYSNNVIAVKVLETIGVPYFVDFARKMGVSLQAANGLSLALGTADVSLNDMVLAYAPLATGGSRPEERAIIRIFDRRRRTWTENPPASTPVLAPATAFVTTQMLKDVLTYGTAKALKKFSQRHPAAGKTGTTSDYRDAWFIGYTPQLITGVWLGYDKPKPGGKGFTGGVAAAPIWERFMRQAVADRPSGDFPQPPTVVAEPIDPATGCLAAPGSPDARQEYYLAGTEPTTDCSGQHGAVGAPQAAPQPPPAAPAPGAEPLPAGATENGAADEVPPPAPAH</sequence>
<dbReference type="NCBIfam" id="TIGR02074">
    <property type="entry name" value="PBP_1a_fam"/>
    <property type="match status" value="1"/>
</dbReference>
<keyword evidence="23" id="KW-1185">Reference proteome</keyword>
<evidence type="ECO:0000256" key="9">
    <source>
        <dbReference type="ARBA" id="ARBA00022692"/>
    </source>
</evidence>
<evidence type="ECO:0000256" key="2">
    <source>
        <dbReference type="ARBA" id="ARBA00004752"/>
    </source>
</evidence>
<reference evidence="22 23" key="1">
    <citation type="submission" date="2022-12" db="EMBL/GenBank/DDBJ databases">
        <title>Polyphasic characterization of Geotalea uranireducens NIT-SL11 newly isolated from a complex of sewage sludge and microbially reduced graphene oxide.</title>
        <authorList>
            <person name="Xie L."/>
            <person name="Yoshida N."/>
            <person name="Meng L."/>
        </authorList>
    </citation>
    <scope>NUCLEOTIDE SEQUENCE [LARGE SCALE GENOMIC DNA]</scope>
    <source>
        <strain evidence="22 23">NIT-SL11</strain>
    </source>
</reference>
<keyword evidence="5" id="KW-0121">Carboxypeptidase</keyword>
<name>A0ABN6VYH5_9BACT</name>
<keyword evidence="12" id="KW-0573">Peptidoglycan synthesis</keyword>
<keyword evidence="13" id="KW-1133">Transmembrane helix</keyword>
<keyword evidence="11" id="KW-0133">Cell shape</keyword>
<comment type="subcellular location">
    <subcellularLocation>
        <location evidence="1">Membrane</location>
    </subcellularLocation>
</comment>
<feature type="compositionally biased region" description="Low complexity" evidence="19">
    <location>
        <begin position="642"/>
        <end position="652"/>
    </location>
</feature>
<evidence type="ECO:0000256" key="18">
    <source>
        <dbReference type="ARBA" id="ARBA00049902"/>
    </source>
</evidence>
<evidence type="ECO:0000256" key="4">
    <source>
        <dbReference type="ARBA" id="ARBA00007739"/>
    </source>
</evidence>
<evidence type="ECO:0000256" key="5">
    <source>
        <dbReference type="ARBA" id="ARBA00022645"/>
    </source>
</evidence>
<keyword evidence="7" id="KW-0328">Glycosyltransferase</keyword>
<comment type="similarity">
    <text evidence="3">In the C-terminal section; belongs to the transpeptidase family.</text>
</comment>
<dbReference type="SUPFAM" id="SSF56601">
    <property type="entry name" value="beta-lactamase/transpeptidase-like"/>
    <property type="match status" value="1"/>
</dbReference>
<dbReference type="Gene3D" id="3.40.710.10">
    <property type="entry name" value="DD-peptidase/beta-lactamase superfamily"/>
    <property type="match status" value="1"/>
</dbReference>
<evidence type="ECO:0000256" key="6">
    <source>
        <dbReference type="ARBA" id="ARBA00022670"/>
    </source>
</evidence>
<comment type="pathway">
    <text evidence="2">Cell wall biogenesis; peptidoglycan biosynthesis.</text>
</comment>
<keyword evidence="8" id="KW-0808">Transferase</keyword>